<proteinExistence type="inferred from homology"/>
<dbReference type="Gene3D" id="3.40.190.10">
    <property type="entry name" value="Periplasmic binding protein-like II"/>
    <property type="match status" value="1"/>
</dbReference>
<dbReference type="RefSeq" id="WP_106387503.1">
    <property type="nucleotide sequence ID" value="NZ_CYUE01000023.1"/>
</dbReference>
<dbReference type="OrthoDB" id="6416561at2"/>
<evidence type="ECO:0000256" key="3">
    <source>
        <dbReference type="SAM" id="SignalP"/>
    </source>
</evidence>
<dbReference type="InterPro" id="IPR006059">
    <property type="entry name" value="SBP"/>
</dbReference>
<sequence>MSTKLTTLKTSAAAFVLAAGAAAADEITFLCYQNGNECEVIADLAKGFEAETGHKVITEQVGYEVVRDQLENQLQTDAAPDVARVTNLGGLNQYYLDLTPYVDADYMEAQYGAVLPWYRAAGGEDTGIYGWQTDLTVTGPYVNVTMFDDAGVDLPEAGATWGDWAAALAEVKDTLGLNAGLAMDRTAHRWAGPAFSYGAKFFDDAGNPILVDDGFRDFAETFVGWHTSGLMPVEGWPAGSGTAYRNAAPLFLSGEVAMHMSGSWMIGNYSDNITDFEWRAVTAPCGPSGACGAMPGGAGLVAFESSDAPEASAAFIAYMAREENAAAYAAATKSITAHAGLQAAGVDYGDTNPAVSQALSTFAASIGQAAESAPQAFQFQGYSKNFVIYGVVPDYITKAITGEMSLDDALAAIDADVAAKIAE</sequence>
<evidence type="ECO:0000313" key="4">
    <source>
        <dbReference type="EMBL" id="CUK27548.1"/>
    </source>
</evidence>
<name>A0A0P1IV88_9RHOB</name>
<comment type="subcellular location">
    <subcellularLocation>
        <location evidence="1">Periplasm</location>
    </subcellularLocation>
</comment>
<dbReference type="GO" id="GO:0042597">
    <property type="term" value="C:periplasmic space"/>
    <property type="evidence" value="ECO:0007669"/>
    <property type="project" value="UniProtKB-SubCell"/>
</dbReference>
<keyword evidence="3" id="KW-0732">Signal</keyword>
<keyword evidence="5" id="KW-1185">Reference proteome</keyword>
<reference evidence="5" key="1">
    <citation type="submission" date="2015-09" db="EMBL/GenBank/DDBJ databases">
        <authorList>
            <person name="Rodrigo-Torres Lidia"/>
            <person name="Arahal R.David."/>
        </authorList>
    </citation>
    <scope>NUCLEOTIDE SEQUENCE [LARGE SCALE GENOMIC DNA]</scope>
    <source>
        <strain evidence="5">CECT 5114</strain>
    </source>
</reference>
<evidence type="ECO:0000313" key="5">
    <source>
        <dbReference type="Proteomes" id="UP000051184"/>
    </source>
</evidence>
<feature type="signal peptide" evidence="3">
    <location>
        <begin position="1"/>
        <end position="24"/>
    </location>
</feature>
<organism evidence="4 5">
    <name type="scientific">Cognatishimia activa</name>
    <dbReference type="NCBI Taxonomy" id="1715691"/>
    <lineage>
        <taxon>Bacteria</taxon>
        <taxon>Pseudomonadati</taxon>
        <taxon>Pseudomonadota</taxon>
        <taxon>Alphaproteobacteria</taxon>
        <taxon>Rhodobacterales</taxon>
        <taxon>Paracoccaceae</taxon>
        <taxon>Cognatishimia</taxon>
    </lineage>
</organism>
<dbReference type="Pfam" id="PF01547">
    <property type="entry name" value="SBP_bac_1"/>
    <property type="match status" value="1"/>
</dbReference>
<dbReference type="PANTHER" id="PTHR43649:SF12">
    <property type="entry name" value="DIACETYLCHITOBIOSE BINDING PROTEIN DASA"/>
    <property type="match status" value="1"/>
</dbReference>
<gene>
    <name evidence="4" type="ORF">TA5114_03376</name>
</gene>
<dbReference type="PANTHER" id="PTHR43649">
    <property type="entry name" value="ARABINOSE-BINDING PROTEIN-RELATED"/>
    <property type="match status" value="1"/>
</dbReference>
<evidence type="ECO:0000256" key="2">
    <source>
        <dbReference type="ARBA" id="ARBA00008520"/>
    </source>
</evidence>
<accession>A0A0P1IV88</accession>
<feature type="chain" id="PRO_5006065668" evidence="3">
    <location>
        <begin position="25"/>
        <end position="423"/>
    </location>
</feature>
<protein>
    <submittedName>
        <fullName evidence="4">Maltose-binding periplasmic proteins/domains</fullName>
    </submittedName>
</protein>
<evidence type="ECO:0000256" key="1">
    <source>
        <dbReference type="ARBA" id="ARBA00004418"/>
    </source>
</evidence>
<dbReference type="Proteomes" id="UP000051184">
    <property type="component" value="Unassembled WGS sequence"/>
</dbReference>
<dbReference type="EMBL" id="CYUE01000023">
    <property type="protein sequence ID" value="CUK27548.1"/>
    <property type="molecule type" value="Genomic_DNA"/>
</dbReference>
<dbReference type="InterPro" id="IPR050490">
    <property type="entry name" value="Bact_solute-bd_prot1"/>
</dbReference>
<dbReference type="SUPFAM" id="SSF53850">
    <property type="entry name" value="Periplasmic binding protein-like II"/>
    <property type="match status" value="1"/>
</dbReference>
<comment type="similarity">
    <text evidence="2">Belongs to the bacterial solute-binding protein 1 family.</text>
</comment>
<dbReference type="AlphaFoldDB" id="A0A0P1IV88"/>